<comment type="pathway">
    <text evidence="5 6">Purine metabolism; IMP biosynthesis via de novo pathway; 5-amino-1-(5-phospho-D-ribosyl)imidazole-4-carboxylate from 5-amino-1-(5-phospho-D-ribosyl)imidazole (N5-CAIR route): step 1/2.</text>
</comment>
<comment type="function">
    <text evidence="5">Catalyzes the ATP-dependent conversion of 5-aminoimidazole ribonucleotide (AIR) and HCO(3)(-) to N5-carboxyaminoimidazole ribonucleotide (N5-CAIR).</text>
</comment>
<dbReference type="InterPro" id="IPR054350">
    <property type="entry name" value="PurT/PurK_preATP-grasp"/>
</dbReference>
<organism evidence="8 9">
    <name type="scientific">Anaerovirgula multivorans</name>
    <dbReference type="NCBI Taxonomy" id="312168"/>
    <lineage>
        <taxon>Bacteria</taxon>
        <taxon>Bacillati</taxon>
        <taxon>Bacillota</taxon>
        <taxon>Clostridia</taxon>
        <taxon>Peptostreptococcales</taxon>
        <taxon>Natronincolaceae</taxon>
        <taxon>Anaerovirgula</taxon>
    </lineage>
</organism>
<accession>A0A239HPW7</accession>
<evidence type="ECO:0000256" key="3">
    <source>
        <dbReference type="ARBA" id="ARBA00022755"/>
    </source>
</evidence>
<dbReference type="InterPro" id="IPR003135">
    <property type="entry name" value="ATP-grasp_carboxylate-amine"/>
</dbReference>
<dbReference type="NCBIfam" id="NF004675">
    <property type="entry name" value="PRK06019.1-1"/>
    <property type="match status" value="1"/>
</dbReference>
<dbReference type="Pfam" id="PF17769">
    <property type="entry name" value="PurK_C"/>
    <property type="match status" value="1"/>
</dbReference>
<dbReference type="GO" id="GO:0005524">
    <property type="term" value="F:ATP binding"/>
    <property type="evidence" value="ECO:0007669"/>
    <property type="project" value="UniProtKB-UniRule"/>
</dbReference>
<dbReference type="Gene3D" id="3.40.50.20">
    <property type="match status" value="1"/>
</dbReference>
<comment type="function">
    <text evidence="6">Catalyzes the ATP-dependent conversion of 5-aminoimidazole ribonucleotide (AIR) and HCO(3)- to N5-carboxyaminoimidazole ribonucleotide (N5-CAIR).</text>
</comment>
<dbReference type="EMBL" id="FZOJ01000023">
    <property type="protein sequence ID" value="SNS83389.1"/>
    <property type="molecule type" value="Genomic_DNA"/>
</dbReference>
<feature type="binding site" evidence="5">
    <location>
        <position position="143"/>
    </location>
    <ligand>
        <name>ATP</name>
        <dbReference type="ChEBI" id="CHEBI:30616"/>
    </ligand>
</feature>
<gene>
    <name evidence="5 6" type="primary">purK</name>
    <name evidence="8" type="ORF">SAMN05446037_102322</name>
</gene>
<dbReference type="NCBIfam" id="TIGR01161">
    <property type="entry name" value="purK"/>
    <property type="match status" value="1"/>
</dbReference>
<dbReference type="InterPro" id="IPR011761">
    <property type="entry name" value="ATP-grasp"/>
</dbReference>
<dbReference type="SUPFAM" id="SSF51246">
    <property type="entry name" value="Rudiment single hybrid motif"/>
    <property type="match status" value="1"/>
</dbReference>
<dbReference type="EC" id="6.3.4.18" evidence="5 6"/>
<evidence type="ECO:0000256" key="6">
    <source>
        <dbReference type="RuleBase" id="RU361200"/>
    </source>
</evidence>
<dbReference type="InterPro" id="IPR016185">
    <property type="entry name" value="PreATP-grasp_dom_sf"/>
</dbReference>
<evidence type="ECO:0000313" key="9">
    <source>
        <dbReference type="Proteomes" id="UP000198304"/>
    </source>
</evidence>
<dbReference type="InterPro" id="IPR013815">
    <property type="entry name" value="ATP_grasp_subdomain_1"/>
</dbReference>
<keyword evidence="3 5" id="KW-0658">Purine biosynthesis</keyword>
<comment type="subunit">
    <text evidence="5 6">Homodimer.</text>
</comment>
<dbReference type="Pfam" id="PF02222">
    <property type="entry name" value="ATP-grasp"/>
    <property type="match status" value="1"/>
</dbReference>
<dbReference type="InterPro" id="IPR005875">
    <property type="entry name" value="PurK"/>
</dbReference>
<keyword evidence="9" id="KW-1185">Reference proteome</keyword>
<evidence type="ECO:0000256" key="4">
    <source>
        <dbReference type="ARBA" id="ARBA00022840"/>
    </source>
</evidence>
<evidence type="ECO:0000259" key="7">
    <source>
        <dbReference type="PROSITE" id="PS50975"/>
    </source>
</evidence>
<proteinExistence type="inferred from homology"/>
<evidence type="ECO:0000256" key="5">
    <source>
        <dbReference type="HAMAP-Rule" id="MF_01928"/>
    </source>
</evidence>
<feature type="binding site" evidence="5">
    <location>
        <position position="211"/>
    </location>
    <ligand>
        <name>ATP</name>
        <dbReference type="ChEBI" id="CHEBI:30616"/>
    </ligand>
</feature>
<dbReference type="Gene3D" id="3.30.470.20">
    <property type="entry name" value="ATP-grasp fold, B domain"/>
    <property type="match status" value="1"/>
</dbReference>
<dbReference type="Proteomes" id="UP000198304">
    <property type="component" value="Unassembled WGS sequence"/>
</dbReference>
<name>A0A239HPW7_9FIRM</name>
<comment type="caution">
    <text evidence="5">Lacks conserved residue(s) required for the propagation of feature annotation.</text>
</comment>
<dbReference type="SUPFAM" id="SSF52440">
    <property type="entry name" value="PreATP-grasp domain"/>
    <property type="match status" value="1"/>
</dbReference>
<evidence type="ECO:0000256" key="2">
    <source>
        <dbReference type="ARBA" id="ARBA00022741"/>
    </source>
</evidence>
<feature type="binding site" evidence="5">
    <location>
        <position position="103"/>
    </location>
    <ligand>
        <name>ATP</name>
        <dbReference type="ChEBI" id="CHEBI:30616"/>
    </ligand>
</feature>
<reference evidence="8 9" key="1">
    <citation type="submission" date="2017-06" db="EMBL/GenBank/DDBJ databases">
        <authorList>
            <person name="Kim H.J."/>
            <person name="Triplett B.A."/>
        </authorList>
    </citation>
    <scope>NUCLEOTIDE SEQUENCE [LARGE SCALE GENOMIC DNA]</scope>
    <source>
        <strain evidence="8 9">SCA</strain>
    </source>
</reference>
<protein>
    <recommendedName>
        <fullName evidence="5 6">N5-carboxyaminoimidazole ribonucleotide synthase</fullName>
        <shortName evidence="5 6">N5-CAIR synthase</shortName>
        <ecNumber evidence="5 6">6.3.4.18</ecNumber>
    </recommendedName>
    <alternativeName>
        <fullName evidence="5 6">5-(carboxyamino)imidazole ribonucleotide synthetase</fullName>
    </alternativeName>
</protein>
<sequence length="383" mass="42414">MSFKRIGIIGGGQLGKMMVSEGKKLGLFFAILDPLHDCPASSMVDKHIVADFYNKEEIRRLAEITDVITYEFEHIDADILMELEEEGYKIFPSPATLKIIQNKLHQKVFLRQQGIPVPDFQKIETLEELQDAVKSNGLPLLLKSCRGGYDGKGNFLIKTSEDISGAFEALGGKGSELMMEAYVPFVKEVSVIVARGANGEIKTYPLGENIHENNILKTTIVPARVTKEIKEKAKALAFKTMEVLKGIGIFCIEMFVDEDNNLLVNEIAPRTHNSGHYTIEACSTSQFSQHLRAIMELPLGSTSLVSPAVMINLLGEGGYEGKSKLIGLEKALELPEVYVHFYGKTDTKPERKMGHVTILGDSLQLALDKANKLTDMIKVVVEE</sequence>
<dbReference type="FunFam" id="3.30.470.20:FF:000029">
    <property type="entry name" value="N5-carboxyaminoimidazole ribonucleotide synthase"/>
    <property type="match status" value="1"/>
</dbReference>
<keyword evidence="1 5" id="KW-0436">Ligase</keyword>
<comment type="catalytic activity">
    <reaction evidence="5 6">
        <text>5-amino-1-(5-phospho-beta-D-ribosyl)imidazole + hydrogencarbonate + ATP = 5-carboxyamino-1-(5-phospho-D-ribosyl)imidazole + ADP + phosphate + 2 H(+)</text>
        <dbReference type="Rhea" id="RHEA:19317"/>
        <dbReference type="ChEBI" id="CHEBI:15378"/>
        <dbReference type="ChEBI" id="CHEBI:17544"/>
        <dbReference type="ChEBI" id="CHEBI:30616"/>
        <dbReference type="ChEBI" id="CHEBI:43474"/>
        <dbReference type="ChEBI" id="CHEBI:58730"/>
        <dbReference type="ChEBI" id="CHEBI:137981"/>
        <dbReference type="ChEBI" id="CHEBI:456216"/>
        <dbReference type="EC" id="6.3.4.18"/>
    </reaction>
</comment>
<dbReference type="PROSITE" id="PS50975">
    <property type="entry name" value="ATP_GRASP"/>
    <property type="match status" value="1"/>
</dbReference>
<feature type="binding site" evidence="5">
    <location>
        <begin position="180"/>
        <end position="183"/>
    </location>
    <ligand>
        <name>ATP</name>
        <dbReference type="ChEBI" id="CHEBI:30616"/>
    </ligand>
</feature>
<dbReference type="FunFam" id="3.30.1490.20:FF:000015">
    <property type="entry name" value="N5-carboxyaminoimidazole ribonucleotide synthase"/>
    <property type="match status" value="1"/>
</dbReference>
<dbReference type="GO" id="GO:0034028">
    <property type="term" value="F:5-(carboxyamino)imidazole ribonucleotide synthase activity"/>
    <property type="evidence" value="ECO:0007669"/>
    <property type="project" value="UniProtKB-UniRule"/>
</dbReference>
<dbReference type="Gene3D" id="3.30.1490.20">
    <property type="entry name" value="ATP-grasp fold, A domain"/>
    <property type="match status" value="1"/>
</dbReference>
<evidence type="ECO:0000256" key="1">
    <source>
        <dbReference type="ARBA" id="ARBA00022598"/>
    </source>
</evidence>
<dbReference type="GO" id="GO:0046872">
    <property type="term" value="F:metal ion binding"/>
    <property type="evidence" value="ECO:0007669"/>
    <property type="project" value="InterPro"/>
</dbReference>
<feature type="binding site" evidence="5">
    <location>
        <begin position="265"/>
        <end position="266"/>
    </location>
    <ligand>
        <name>ATP</name>
        <dbReference type="ChEBI" id="CHEBI:30616"/>
    </ligand>
</feature>
<dbReference type="InterPro" id="IPR011054">
    <property type="entry name" value="Rudment_hybrid_motif"/>
</dbReference>
<evidence type="ECO:0000313" key="8">
    <source>
        <dbReference type="EMBL" id="SNS83389.1"/>
    </source>
</evidence>
<dbReference type="GO" id="GO:0006189">
    <property type="term" value="P:'de novo' IMP biosynthetic process"/>
    <property type="evidence" value="ECO:0007669"/>
    <property type="project" value="UniProtKB-UniRule"/>
</dbReference>
<dbReference type="SUPFAM" id="SSF56059">
    <property type="entry name" value="Glutathione synthetase ATP-binding domain-like"/>
    <property type="match status" value="1"/>
</dbReference>
<dbReference type="RefSeq" id="WP_242975184.1">
    <property type="nucleotide sequence ID" value="NZ_FZOJ01000023.1"/>
</dbReference>
<feature type="domain" description="ATP-grasp" evidence="7">
    <location>
        <begin position="107"/>
        <end position="295"/>
    </location>
</feature>
<dbReference type="PANTHER" id="PTHR11609">
    <property type="entry name" value="PURINE BIOSYNTHESIS PROTEIN 6/7, PUR6/7"/>
    <property type="match status" value="1"/>
</dbReference>
<keyword evidence="4 5" id="KW-0067">ATP-binding</keyword>
<feature type="binding site" evidence="5">
    <location>
        <position position="188"/>
    </location>
    <ligand>
        <name>ATP</name>
        <dbReference type="ChEBI" id="CHEBI:30616"/>
    </ligand>
</feature>
<dbReference type="HAMAP" id="MF_01928">
    <property type="entry name" value="PurK"/>
    <property type="match status" value="1"/>
</dbReference>
<dbReference type="NCBIfam" id="NF004679">
    <property type="entry name" value="PRK06019.1-5"/>
    <property type="match status" value="1"/>
</dbReference>
<dbReference type="GO" id="GO:0004638">
    <property type="term" value="F:phosphoribosylaminoimidazole carboxylase activity"/>
    <property type="evidence" value="ECO:0007669"/>
    <property type="project" value="InterPro"/>
</dbReference>
<dbReference type="Pfam" id="PF22660">
    <property type="entry name" value="RS_preATP-grasp-like"/>
    <property type="match status" value="1"/>
</dbReference>
<dbReference type="UniPathway" id="UPA00074">
    <property type="reaction ID" value="UER00942"/>
</dbReference>
<dbReference type="InterPro" id="IPR040686">
    <property type="entry name" value="PurK_C"/>
</dbReference>
<dbReference type="PANTHER" id="PTHR11609:SF5">
    <property type="entry name" value="PHOSPHORIBOSYLAMINOIMIDAZOLE CARBOXYLASE"/>
    <property type="match status" value="1"/>
</dbReference>
<dbReference type="AlphaFoldDB" id="A0A239HPW7"/>
<comment type="similarity">
    <text evidence="5 6">Belongs to the PurK/PurT family.</text>
</comment>
<keyword evidence="2 5" id="KW-0547">Nucleotide-binding</keyword>